<dbReference type="GO" id="GO:0046417">
    <property type="term" value="P:chorismate metabolic process"/>
    <property type="evidence" value="ECO:0007669"/>
    <property type="project" value="InterPro"/>
</dbReference>
<dbReference type="UniPathway" id="UPA00120">
    <property type="reaction ID" value="UER00203"/>
</dbReference>
<keyword evidence="12" id="KW-0584">Phenylalanine biosynthesis</keyword>
<dbReference type="GO" id="GO:0005737">
    <property type="term" value="C:cytoplasm"/>
    <property type="evidence" value="ECO:0007669"/>
    <property type="project" value="UniProtKB-SubCell"/>
</dbReference>
<dbReference type="SMART" id="SM00830">
    <property type="entry name" value="CM_2"/>
    <property type="match status" value="1"/>
</dbReference>
<dbReference type="SUPFAM" id="SSF53850">
    <property type="entry name" value="Periplasmic binding protein-like II"/>
    <property type="match status" value="1"/>
</dbReference>
<evidence type="ECO:0000313" key="23">
    <source>
        <dbReference type="EMBL" id="SHJ88377.1"/>
    </source>
</evidence>
<dbReference type="InterPro" id="IPR002701">
    <property type="entry name" value="CM_II_prokaryot"/>
</dbReference>
<evidence type="ECO:0000256" key="16">
    <source>
        <dbReference type="ARBA" id="ARBA00031175"/>
    </source>
</evidence>
<comment type="pathway">
    <text evidence="4">Amino-acid biosynthesis; L-phenylalanine biosynthesis; phenylpyruvate from prephenate: step 1/1.</text>
</comment>
<evidence type="ECO:0000259" key="22">
    <source>
        <dbReference type="PROSITE" id="PS51671"/>
    </source>
</evidence>
<dbReference type="InterPro" id="IPR045865">
    <property type="entry name" value="ACT-like_dom_sf"/>
</dbReference>
<dbReference type="GO" id="GO:0004106">
    <property type="term" value="F:chorismate mutase activity"/>
    <property type="evidence" value="ECO:0007669"/>
    <property type="project" value="UniProtKB-EC"/>
</dbReference>
<evidence type="ECO:0000256" key="12">
    <source>
        <dbReference type="ARBA" id="ARBA00023222"/>
    </source>
</evidence>
<dbReference type="EMBL" id="FQZB01000011">
    <property type="protein sequence ID" value="SHJ88377.1"/>
    <property type="molecule type" value="Genomic_DNA"/>
</dbReference>
<dbReference type="PIRSF" id="PIRSF001500">
    <property type="entry name" value="Chor_mut_pdt_Ppr"/>
    <property type="match status" value="1"/>
</dbReference>
<reference evidence="23 24" key="1">
    <citation type="submission" date="2016-11" db="EMBL/GenBank/DDBJ databases">
        <authorList>
            <person name="Jaros S."/>
            <person name="Januszkiewicz K."/>
            <person name="Wedrychowicz H."/>
        </authorList>
    </citation>
    <scope>NUCLEOTIDE SEQUENCE [LARGE SCALE GENOMIC DNA]</scope>
    <source>
        <strain evidence="23 24">DSM 21758</strain>
    </source>
</reference>
<evidence type="ECO:0000259" key="20">
    <source>
        <dbReference type="PROSITE" id="PS51168"/>
    </source>
</evidence>
<dbReference type="InterPro" id="IPR002912">
    <property type="entry name" value="ACT_dom"/>
</dbReference>
<keyword evidence="9" id="KW-0963">Cytoplasm</keyword>
<evidence type="ECO:0000256" key="13">
    <source>
        <dbReference type="ARBA" id="ARBA00023235"/>
    </source>
</evidence>
<evidence type="ECO:0000256" key="18">
    <source>
        <dbReference type="ARBA" id="ARBA00047848"/>
    </source>
</evidence>
<sequence>MEDLDWYRQNIDEIDKELVELFEKRMSMVLKVAEYKKKNNIEIFHKDREIQVIEKNVNRLKDSDLSSYTTRFFQTLMNLSKEYQIENIEVNTDKVAANNLKLEKNKVLNVGFFGVKGSFSEEALLEYFKDNYKIDGKELEECKCSDEASCIETYDYEEFEDLFEALNKGDIEYGVLPMENSFTGAITKVYDLVRDYGFYIVGEERLRISQNLLGVKGTKIEEVKEIYSHTQGFEQSTKYLKTLKDCKLTHFHNTAISAKLVRDLNDNTKAAIASKRAAEIYGLEILKADINNQKDNVTRFVIVSKELRAEKDANKLTVVFSLGNKSGQLYNILRYFTENNLNMIKIESRPMGDSNFSHYLYIDFEGSIQGENVKKVLELVEQNSTNFKLLGAYKSWETHKGRDGAKC</sequence>
<keyword evidence="13" id="KW-0413">Isomerase</keyword>
<dbReference type="PANTHER" id="PTHR21022:SF19">
    <property type="entry name" value="PREPHENATE DEHYDRATASE-RELATED"/>
    <property type="match status" value="1"/>
</dbReference>
<feature type="domain" description="Chorismate mutase" evidence="20">
    <location>
        <begin position="1"/>
        <end position="88"/>
    </location>
</feature>
<keyword evidence="11" id="KW-0057">Aromatic amino acid biosynthesis</keyword>
<comment type="catalytic activity">
    <reaction evidence="18">
        <text>prephenate + H(+) = 3-phenylpyruvate + CO2 + H2O</text>
        <dbReference type="Rhea" id="RHEA:21648"/>
        <dbReference type="ChEBI" id="CHEBI:15377"/>
        <dbReference type="ChEBI" id="CHEBI:15378"/>
        <dbReference type="ChEBI" id="CHEBI:16526"/>
        <dbReference type="ChEBI" id="CHEBI:18005"/>
        <dbReference type="ChEBI" id="CHEBI:29934"/>
        <dbReference type="EC" id="4.2.1.51"/>
    </reaction>
</comment>
<evidence type="ECO:0000256" key="8">
    <source>
        <dbReference type="ARBA" id="ARBA00021872"/>
    </source>
</evidence>
<keyword evidence="10" id="KW-0028">Amino-acid biosynthesis</keyword>
<dbReference type="STRING" id="1121302.SAMN02745163_02806"/>
<keyword evidence="24" id="KW-1185">Reference proteome</keyword>
<dbReference type="PROSITE" id="PS51671">
    <property type="entry name" value="ACT"/>
    <property type="match status" value="1"/>
</dbReference>
<evidence type="ECO:0000256" key="5">
    <source>
        <dbReference type="ARBA" id="ARBA00004817"/>
    </source>
</evidence>
<dbReference type="RefSeq" id="WP_072988871.1">
    <property type="nucleotide sequence ID" value="NZ_FQZB01000011.1"/>
</dbReference>
<proteinExistence type="predicted"/>
<comment type="function">
    <text evidence="2">Catalyzes the Claisen rearrangement of chorismate to prephenate and the decarboxylation/dehydration of prephenate to phenylpyruvate.</text>
</comment>
<evidence type="ECO:0000256" key="19">
    <source>
        <dbReference type="PIRSR" id="PIRSR001500-2"/>
    </source>
</evidence>
<dbReference type="InterPro" id="IPR008242">
    <property type="entry name" value="Chor_mutase/pphenate_deHydtase"/>
</dbReference>
<dbReference type="InterPro" id="IPR018528">
    <property type="entry name" value="Preph_deHydtase_CS"/>
</dbReference>
<dbReference type="SUPFAM" id="SSF55021">
    <property type="entry name" value="ACT-like"/>
    <property type="match status" value="1"/>
</dbReference>
<accession>A0A1M6MY34</accession>
<feature type="domain" description="ACT" evidence="22">
    <location>
        <begin position="317"/>
        <end position="394"/>
    </location>
</feature>
<dbReference type="Pfam" id="PF01817">
    <property type="entry name" value="CM_2"/>
    <property type="match status" value="1"/>
</dbReference>
<dbReference type="PROSITE" id="PS00857">
    <property type="entry name" value="PREPHENATE_DEHYDR_1"/>
    <property type="match status" value="1"/>
</dbReference>
<evidence type="ECO:0000256" key="1">
    <source>
        <dbReference type="ARBA" id="ARBA00000824"/>
    </source>
</evidence>
<organism evidence="23 24">
    <name type="scientific">Clostridium cavendishii DSM 21758</name>
    <dbReference type="NCBI Taxonomy" id="1121302"/>
    <lineage>
        <taxon>Bacteria</taxon>
        <taxon>Bacillati</taxon>
        <taxon>Bacillota</taxon>
        <taxon>Clostridia</taxon>
        <taxon>Eubacteriales</taxon>
        <taxon>Clostridiaceae</taxon>
        <taxon>Clostridium</taxon>
    </lineage>
</organism>
<evidence type="ECO:0000256" key="11">
    <source>
        <dbReference type="ARBA" id="ARBA00023141"/>
    </source>
</evidence>
<protein>
    <recommendedName>
        <fullName evidence="7">Bifunctional chorismate mutase/prephenate dehydratase</fullName>
        <ecNumber evidence="6">4.2.1.51</ecNumber>
    </recommendedName>
    <alternativeName>
        <fullName evidence="17">Chorismate mutase-prephenate dehydratase</fullName>
    </alternativeName>
    <alternativeName>
        <fullName evidence="8">Prephenate dehydratase</fullName>
    </alternativeName>
    <alternativeName>
        <fullName evidence="16">p-protein</fullName>
    </alternativeName>
</protein>
<evidence type="ECO:0000256" key="10">
    <source>
        <dbReference type="ARBA" id="ARBA00022605"/>
    </source>
</evidence>
<dbReference type="SUPFAM" id="SSF48600">
    <property type="entry name" value="Chorismate mutase II"/>
    <property type="match status" value="1"/>
</dbReference>
<evidence type="ECO:0000256" key="14">
    <source>
        <dbReference type="ARBA" id="ARBA00023239"/>
    </source>
</evidence>
<dbReference type="PROSITE" id="PS51171">
    <property type="entry name" value="PREPHENATE_DEHYDR_3"/>
    <property type="match status" value="1"/>
</dbReference>
<dbReference type="Proteomes" id="UP000184310">
    <property type="component" value="Unassembled WGS sequence"/>
</dbReference>
<dbReference type="CDD" id="cd13631">
    <property type="entry name" value="PBP2_Ct-PDT_like"/>
    <property type="match status" value="1"/>
</dbReference>
<dbReference type="GO" id="GO:0004664">
    <property type="term" value="F:prephenate dehydratase activity"/>
    <property type="evidence" value="ECO:0007669"/>
    <property type="project" value="UniProtKB-EC"/>
</dbReference>
<feature type="domain" description="Prephenate dehydratase" evidence="21">
    <location>
        <begin position="109"/>
        <end position="305"/>
    </location>
</feature>
<dbReference type="AlphaFoldDB" id="A0A1M6MY34"/>
<dbReference type="Pfam" id="PF00800">
    <property type="entry name" value="PDT"/>
    <property type="match status" value="1"/>
</dbReference>
<evidence type="ECO:0000256" key="2">
    <source>
        <dbReference type="ARBA" id="ARBA00002364"/>
    </source>
</evidence>
<keyword evidence="14" id="KW-0456">Lyase</keyword>
<dbReference type="InterPro" id="IPR036979">
    <property type="entry name" value="CM_dom_sf"/>
</dbReference>
<comment type="pathway">
    <text evidence="5">Metabolic intermediate biosynthesis; prephenate biosynthesis; prephenate from chorismate: step 1/1.</text>
</comment>
<dbReference type="CDD" id="cd04905">
    <property type="entry name" value="ACT_CM-PDT"/>
    <property type="match status" value="1"/>
</dbReference>
<dbReference type="UniPathway" id="UPA00121">
    <property type="reaction ID" value="UER00345"/>
</dbReference>
<dbReference type="InterPro" id="IPR011279">
    <property type="entry name" value="Chorismate_mutase_GmP"/>
</dbReference>
<keyword evidence="15" id="KW-0511">Multifunctional enzyme</keyword>
<dbReference type="PROSITE" id="PS51168">
    <property type="entry name" value="CHORISMATE_MUT_2"/>
    <property type="match status" value="1"/>
</dbReference>
<evidence type="ECO:0000259" key="21">
    <source>
        <dbReference type="PROSITE" id="PS51171"/>
    </source>
</evidence>
<comment type="subcellular location">
    <subcellularLocation>
        <location evidence="3">Cytoplasm</location>
    </subcellularLocation>
</comment>
<feature type="site" description="Essential for prephenate dehydratase activity" evidence="19">
    <location>
        <position position="298"/>
    </location>
</feature>
<evidence type="ECO:0000256" key="15">
    <source>
        <dbReference type="ARBA" id="ARBA00023268"/>
    </source>
</evidence>
<dbReference type="Gene3D" id="1.20.59.10">
    <property type="entry name" value="Chorismate mutase"/>
    <property type="match status" value="1"/>
</dbReference>
<evidence type="ECO:0000313" key="24">
    <source>
        <dbReference type="Proteomes" id="UP000184310"/>
    </source>
</evidence>
<dbReference type="InterPro" id="IPR036263">
    <property type="entry name" value="Chorismate_II_sf"/>
</dbReference>
<evidence type="ECO:0000256" key="6">
    <source>
        <dbReference type="ARBA" id="ARBA00013147"/>
    </source>
</evidence>
<evidence type="ECO:0000256" key="9">
    <source>
        <dbReference type="ARBA" id="ARBA00022490"/>
    </source>
</evidence>
<gene>
    <name evidence="23" type="ORF">SAMN02745163_02806</name>
</gene>
<dbReference type="NCBIfam" id="TIGR01805">
    <property type="entry name" value="CM_mono_grmpos"/>
    <property type="match status" value="1"/>
</dbReference>
<comment type="catalytic activity">
    <reaction evidence="1">
        <text>chorismate = prephenate</text>
        <dbReference type="Rhea" id="RHEA:13897"/>
        <dbReference type="ChEBI" id="CHEBI:29748"/>
        <dbReference type="ChEBI" id="CHEBI:29934"/>
        <dbReference type="EC" id="5.4.99.5"/>
    </reaction>
</comment>
<evidence type="ECO:0000256" key="4">
    <source>
        <dbReference type="ARBA" id="ARBA00004741"/>
    </source>
</evidence>
<evidence type="ECO:0000256" key="3">
    <source>
        <dbReference type="ARBA" id="ARBA00004496"/>
    </source>
</evidence>
<dbReference type="OrthoDB" id="9802281at2"/>
<name>A0A1M6MY34_9CLOT</name>
<dbReference type="Gene3D" id="3.30.70.260">
    <property type="match status" value="1"/>
</dbReference>
<evidence type="ECO:0000256" key="17">
    <source>
        <dbReference type="ARBA" id="ARBA00031520"/>
    </source>
</evidence>
<dbReference type="GO" id="GO:0009094">
    <property type="term" value="P:L-phenylalanine biosynthetic process"/>
    <property type="evidence" value="ECO:0007669"/>
    <property type="project" value="UniProtKB-UniPathway"/>
</dbReference>
<evidence type="ECO:0000256" key="7">
    <source>
        <dbReference type="ARBA" id="ARBA00014401"/>
    </source>
</evidence>
<dbReference type="InterPro" id="IPR001086">
    <property type="entry name" value="Preph_deHydtase"/>
</dbReference>
<dbReference type="Gene3D" id="3.40.190.10">
    <property type="entry name" value="Periplasmic binding protein-like II"/>
    <property type="match status" value="2"/>
</dbReference>
<dbReference type="PANTHER" id="PTHR21022">
    <property type="entry name" value="PREPHENATE DEHYDRATASE P PROTEIN"/>
    <property type="match status" value="1"/>
</dbReference>
<dbReference type="EC" id="4.2.1.51" evidence="6"/>